<evidence type="ECO:0000313" key="2">
    <source>
        <dbReference type="EMBL" id="NHN25281.1"/>
    </source>
</evidence>
<dbReference type="PANTHER" id="PTHR47129:SF1">
    <property type="entry name" value="NMRA-LIKE DOMAIN-CONTAINING PROTEIN"/>
    <property type="match status" value="1"/>
</dbReference>
<reference evidence="3" key="1">
    <citation type="submission" date="2019-05" db="EMBL/GenBank/DDBJ databases">
        <title>Flavobacterium profundi sp. nov., isolated from a deep-sea seamount.</title>
        <authorList>
            <person name="Zhang D.-C."/>
        </authorList>
    </citation>
    <scope>NUCLEOTIDE SEQUENCE [LARGE SCALE GENOMIC DNA]</scope>
    <source>
        <strain evidence="3">EC11</strain>
    </source>
</reference>
<dbReference type="CDD" id="cd05269">
    <property type="entry name" value="TMR_SDR_a"/>
    <property type="match status" value="1"/>
</dbReference>
<dbReference type="InterPro" id="IPR052718">
    <property type="entry name" value="NmrA-type_oxidoreductase"/>
</dbReference>
<name>A0ABX0INY5_9FLAO</name>
<feature type="domain" description="NmrA-like" evidence="1">
    <location>
        <begin position="2"/>
        <end position="283"/>
    </location>
</feature>
<dbReference type="Pfam" id="PF05368">
    <property type="entry name" value="NmrA"/>
    <property type="match status" value="1"/>
</dbReference>
<dbReference type="Gene3D" id="3.40.50.720">
    <property type="entry name" value="NAD(P)-binding Rossmann-like Domain"/>
    <property type="match status" value="1"/>
</dbReference>
<protein>
    <submittedName>
        <fullName evidence="2">SDR family oxidoreductase</fullName>
    </submittedName>
</protein>
<organism evidence="2 3">
    <name type="scientific">Flavobacterium jejuense</name>
    <dbReference type="NCBI Taxonomy" id="1544455"/>
    <lineage>
        <taxon>Bacteria</taxon>
        <taxon>Pseudomonadati</taxon>
        <taxon>Bacteroidota</taxon>
        <taxon>Flavobacteriia</taxon>
        <taxon>Flavobacteriales</taxon>
        <taxon>Flavobacteriaceae</taxon>
        <taxon>Flavobacterium</taxon>
    </lineage>
</organism>
<evidence type="ECO:0000313" key="3">
    <source>
        <dbReference type="Proteomes" id="UP000817854"/>
    </source>
</evidence>
<dbReference type="RefSeq" id="WP_140961293.1">
    <property type="nucleotide sequence ID" value="NZ_VEVQ02000003.1"/>
</dbReference>
<dbReference type="PANTHER" id="PTHR47129">
    <property type="entry name" value="QUINONE OXIDOREDUCTASE 2"/>
    <property type="match status" value="1"/>
</dbReference>
<gene>
    <name evidence="2" type="ORF">FIA58_006280</name>
</gene>
<sequence length="289" mass="32001">MKKTMITGATGQYGKVVIDELIKKGVDSKSIYALVRDETKAENLKNIGVNIVIGDYSDYNSLISAFYGIDKLLFVSSGELENRIKQHLQVIKAAKKTGVKHILYTSQIHKTDSITSPMNFVMKSHLATENNLIESGIEYTILRNGLYLDMLPLFLGKNVLEKGIFLPAGEGKIAFALRNEMAEVAANIIISERHQNKIYNISLPGVSFTEIATIISEITNKNITYLSSSLDIFLHTMINNGMPKMYAEMIGGFSAAAKQGELEGGKSQMEKLLEKTPTSVKAFSEKMYN</sequence>
<accession>A0ABX0INY5</accession>
<dbReference type="InterPro" id="IPR008030">
    <property type="entry name" value="NmrA-like"/>
</dbReference>
<reference evidence="2 3" key="2">
    <citation type="submission" date="2019-05" db="EMBL/GenBank/DDBJ databases">
        <authorList>
            <person name="Lianzixin W."/>
        </authorList>
    </citation>
    <scope>NUCLEOTIDE SEQUENCE [LARGE SCALE GENOMIC DNA]</scope>
    <source>
        <strain evidence="2 3">EC11</strain>
    </source>
</reference>
<reference evidence="2 3" key="3">
    <citation type="submission" date="2020-02" db="EMBL/GenBank/DDBJ databases">
        <title>Flavobacterium profundi sp. nov., isolated from a deep-sea seamount.</title>
        <authorList>
            <person name="Zhang D.-C."/>
        </authorList>
    </citation>
    <scope>NUCLEOTIDE SEQUENCE [LARGE SCALE GENOMIC DNA]</scope>
    <source>
        <strain evidence="2 3">EC11</strain>
    </source>
</reference>
<dbReference type="SUPFAM" id="SSF51735">
    <property type="entry name" value="NAD(P)-binding Rossmann-fold domains"/>
    <property type="match status" value="1"/>
</dbReference>
<keyword evidence="3" id="KW-1185">Reference proteome</keyword>
<dbReference type="Proteomes" id="UP000817854">
    <property type="component" value="Unassembled WGS sequence"/>
</dbReference>
<proteinExistence type="predicted"/>
<comment type="caution">
    <text evidence="2">The sequence shown here is derived from an EMBL/GenBank/DDBJ whole genome shotgun (WGS) entry which is preliminary data.</text>
</comment>
<evidence type="ECO:0000259" key="1">
    <source>
        <dbReference type="Pfam" id="PF05368"/>
    </source>
</evidence>
<dbReference type="InterPro" id="IPR036291">
    <property type="entry name" value="NAD(P)-bd_dom_sf"/>
</dbReference>
<dbReference type="Gene3D" id="3.90.25.10">
    <property type="entry name" value="UDP-galactose 4-epimerase, domain 1"/>
    <property type="match status" value="1"/>
</dbReference>
<dbReference type="EMBL" id="VEVQ02000003">
    <property type="protein sequence ID" value="NHN25281.1"/>
    <property type="molecule type" value="Genomic_DNA"/>
</dbReference>